<dbReference type="Proteomes" id="UP000005258">
    <property type="component" value="Chromosome"/>
</dbReference>
<reference evidence="3 4" key="1">
    <citation type="journal article" date="2012" name="J. Am. Chem. Soc.">
        <title>Bacterial biosynthesis and maturation of the didemnin anti-cancer agents.</title>
        <authorList>
            <person name="Xu Y."/>
            <person name="Kersten R.D."/>
            <person name="Nam S.J."/>
            <person name="Lu L."/>
            <person name="Al-Suwailem A.M."/>
            <person name="Zheng H."/>
            <person name="Fenical W."/>
            <person name="Dorrestein P.C."/>
            <person name="Moore B.S."/>
            <person name="Qian P.Y."/>
        </authorList>
    </citation>
    <scope>NUCLEOTIDE SEQUENCE [LARGE SCALE GENOMIC DNA]</scope>
    <source>
        <strain evidence="3 4">KA081020-065</strain>
    </source>
</reference>
<dbReference type="InterPro" id="IPR036396">
    <property type="entry name" value="Cyt_P450_sf"/>
</dbReference>
<dbReference type="SUPFAM" id="SSF48264">
    <property type="entry name" value="Cytochrome P450"/>
    <property type="match status" value="1"/>
</dbReference>
<proteinExistence type="inferred from homology"/>
<evidence type="ECO:0000313" key="3">
    <source>
        <dbReference type="EMBL" id="AFK55230.1"/>
    </source>
</evidence>
<keyword evidence="4" id="KW-1185">Reference proteome</keyword>
<name>I3TR42_TISMK</name>
<accession>I3TR42</accession>
<dbReference type="eggNOG" id="COG2124">
    <property type="taxonomic scope" value="Bacteria"/>
</dbReference>
<dbReference type="PROSITE" id="PS00086">
    <property type="entry name" value="CYTOCHROME_P450"/>
    <property type="match status" value="1"/>
</dbReference>
<comment type="similarity">
    <text evidence="1 2">Belongs to the cytochrome P450 family.</text>
</comment>
<organism evidence="3 4">
    <name type="scientific">Tistrella mobilis (strain KA081020-065)</name>
    <dbReference type="NCBI Taxonomy" id="1110502"/>
    <lineage>
        <taxon>Bacteria</taxon>
        <taxon>Pseudomonadati</taxon>
        <taxon>Pseudomonadota</taxon>
        <taxon>Alphaproteobacteria</taxon>
        <taxon>Geminicoccales</taxon>
        <taxon>Geminicoccaceae</taxon>
        <taxon>Tistrella</taxon>
    </lineage>
</organism>
<dbReference type="GO" id="GO:0006707">
    <property type="term" value="P:cholesterol catabolic process"/>
    <property type="evidence" value="ECO:0007669"/>
    <property type="project" value="TreeGrafter"/>
</dbReference>
<dbReference type="EMBL" id="CP003236">
    <property type="protein sequence ID" value="AFK55230.1"/>
    <property type="molecule type" value="Genomic_DNA"/>
</dbReference>
<evidence type="ECO:0000256" key="2">
    <source>
        <dbReference type="RuleBase" id="RU000461"/>
    </source>
</evidence>
<keyword evidence="2" id="KW-0479">Metal-binding</keyword>
<dbReference type="Pfam" id="PF00067">
    <property type="entry name" value="p450"/>
    <property type="match status" value="1"/>
</dbReference>
<dbReference type="InterPro" id="IPR017972">
    <property type="entry name" value="Cyt_P450_CS"/>
</dbReference>
<dbReference type="AlphaFoldDB" id="I3TR42"/>
<keyword evidence="2" id="KW-0503">Monooxygenase</keyword>
<dbReference type="GO" id="GO:0036199">
    <property type="term" value="F:cholest-4-en-3-one 26-monooxygenase activity"/>
    <property type="evidence" value="ECO:0007669"/>
    <property type="project" value="TreeGrafter"/>
</dbReference>
<protein>
    <submittedName>
        <fullName evidence="3">Cytochrome P450 enzyme</fullName>
    </submittedName>
</protein>
<dbReference type="GO" id="GO:0008395">
    <property type="term" value="F:steroid hydroxylase activity"/>
    <property type="evidence" value="ECO:0007669"/>
    <property type="project" value="TreeGrafter"/>
</dbReference>
<keyword evidence="2" id="KW-0349">Heme</keyword>
<evidence type="ECO:0000313" key="4">
    <source>
        <dbReference type="Proteomes" id="UP000005258"/>
    </source>
</evidence>
<dbReference type="PRINTS" id="PR00359">
    <property type="entry name" value="BP450"/>
</dbReference>
<dbReference type="GO" id="GO:0005506">
    <property type="term" value="F:iron ion binding"/>
    <property type="evidence" value="ECO:0007669"/>
    <property type="project" value="InterPro"/>
</dbReference>
<gene>
    <name evidence="3" type="primary">bioI</name>
    <name evidence="3" type="ordered locus">TMO_3392</name>
</gene>
<dbReference type="HOGENOM" id="CLU_1137601_0_0_5"/>
<dbReference type="InterPro" id="IPR001128">
    <property type="entry name" value="Cyt_P450"/>
</dbReference>
<dbReference type="Gene3D" id="1.10.630.10">
    <property type="entry name" value="Cytochrome P450"/>
    <property type="match status" value="1"/>
</dbReference>
<dbReference type="PANTHER" id="PTHR46696">
    <property type="entry name" value="P450, PUTATIVE (EUROFUNG)-RELATED"/>
    <property type="match status" value="1"/>
</dbReference>
<dbReference type="GO" id="GO:0020037">
    <property type="term" value="F:heme binding"/>
    <property type="evidence" value="ECO:0007669"/>
    <property type="project" value="InterPro"/>
</dbReference>
<dbReference type="PANTHER" id="PTHR46696:SF4">
    <property type="entry name" value="BIOTIN BIOSYNTHESIS CYTOCHROME P450"/>
    <property type="match status" value="1"/>
</dbReference>
<dbReference type="InterPro" id="IPR002397">
    <property type="entry name" value="Cyt_P450_B"/>
</dbReference>
<dbReference type="KEGG" id="tmo:TMO_3392"/>
<evidence type="ECO:0000256" key="1">
    <source>
        <dbReference type="ARBA" id="ARBA00010617"/>
    </source>
</evidence>
<keyword evidence="2" id="KW-0560">Oxidoreductase</keyword>
<dbReference type="STRING" id="1110502.TMO_3392"/>
<keyword evidence="2" id="KW-0408">Iron</keyword>
<sequence>MGIAGERFEDLHPLLAAITRGHDMAPTEADRMRGRFAQQTMGRWLAPRVLAAPEGSLAAAVRDIAAGRNDDGRMVVGWAAMLVYSGSTTIRDFLVNVVALLVDRPDVAARLAAEPAILGTMVEECLRLEGPVRGTGRVAAADVVIGETGIPAGSVLHLMFDHANRDPERFSDPDVFDPVRSPNPHLSFGHGNTFCLGAHLARLETRALILRILPHLHRLRRTHPPIWTSVRLLREQARLTLSCH</sequence>